<feature type="compositionally biased region" description="Low complexity" evidence="1">
    <location>
        <begin position="755"/>
        <end position="786"/>
    </location>
</feature>
<feature type="compositionally biased region" description="Low complexity" evidence="1">
    <location>
        <begin position="38"/>
        <end position="52"/>
    </location>
</feature>
<feature type="compositionally biased region" description="Polar residues" evidence="1">
    <location>
        <begin position="205"/>
        <end position="222"/>
    </location>
</feature>
<organism evidence="2 3">
    <name type="scientific">Somion occarium</name>
    <dbReference type="NCBI Taxonomy" id="3059160"/>
    <lineage>
        <taxon>Eukaryota</taxon>
        <taxon>Fungi</taxon>
        <taxon>Dikarya</taxon>
        <taxon>Basidiomycota</taxon>
        <taxon>Agaricomycotina</taxon>
        <taxon>Agaricomycetes</taxon>
        <taxon>Polyporales</taxon>
        <taxon>Cerrenaceae</taxon>
        <taxon>Somion</taxon>
    </lineage>
</organism>
<feature type="compositionally biased region" description="Low complexity" evidence="1">
    <location>
        <begin position="626"/>
        <end position="642"/>
    </location>
</feature>
<name>A0ABP1D6F5_9APHY</name>
<feature type="compositionally biased region" description="Low complexity" evidence="1">
    <location>
        <begin position="166"/>
        <end position="179"/>
    </location>
</feature>
<evidence type="ECO:0000313" key="3">
    <source>
        <dbReference type="Proteomes" id="UP001497453"/>
    </source>
</evidence>
<feature type="compositionally biased region" description="Low complexity" evidence="1">
    <location>
        <begin position="837"/>
        <end position="849"/>
    </location>
</feature>
<gene>
    <name evidence="2" type="ORF">GFSPODELE1_LOCUS4583</name>
</gene>
<feature type="compositionally biased region" description="Acidic residues" evidence="1">
    <location>
        <begin position="869"/>
        <end position="895"/>
    </location>
</feature>
<feature type="compositionally biased region" description="Basic and acidic residues" evidence="1">
    <location>
        <begin position="577"/>
        <end position="621"/>
    </location>
</feature>
<feature type="region of interest" description="Disordered" evidence="1">
    <location>
        <begin position="685"/>
        <end position="789"/>
    </location>
</feature>
<evidence type="ECO:0000313" key="2">
    <source>
        <dbReference type="EMBL" id="CAL1703451.1"/>
    </source>
</evidence>
<feature type="compositionally biased region" description="Basic residues" evidence="1">
    <location>
        <begin position="688"/>
        <end position="703"/>
    </location>
</feature>
<reference evidence="3" key="1">
    <citation type="submission" date="2024-04" db="EMBL/GenBank/DDBJ databases">
        <authorList>
            <person name="Shaw F."/>
            <person name="Minotto A."/>
        </authorList>
    </citation>
    <scope>NUCLEOTIDE SEQUENCE [LARGE SCALE GENOMIC DNA]</scope>
</reference>
<sequence>MAQPAALSPPRQGILLNPSPTASPYTPPVSLPGTPQPSYSSLSSSSASSQSHSDSDNYFLTSTTTTNHSASVPGTPNHRSSFPLSGSGSFTPPNGRSKPRQGSTPTATRPLRIRFAPLPDPRRDDVTTDNGLELPFDKSEQLSSTLQAQPTAVSSSRAIDAAGSVAAATTTSSGSFANAPNGVALIRSSPPGSKPSSISGHDTLGSASSSGLNIAVPNGSSTIDKEGACVERSSDEWTVVPPQAVPPKVPSDPSTPRMGESPPGGERECHHSSGKSKWTKNILKPLFGGSRKHSSSNASHTDDDRISGVNGLLGEDSEDDRCLSRTNSRSSTKKKRHDRPGSSKGSEKPPGVPLTRVNTRNESTSSYGVPLGRSQSDTLALKRFSSSSSHTTKTKRKLSTSALLFSSPTSTSLFSSKSKDTPLSRSQSLNTELGGGLATGGANVKMGPGGVRRGQLRMLNGRVYGARRVDPFANVRDEEPEFVEWGYGGMGSVNSTSQGVGAGIWARVQAGAGVSIGAHDESSWGASSARSRSSSANTPTGSGESTQSGYVASGGSGRGGEEDDDGSGMAWVKRRREMREKEKKAKEEKEAQEAKERAEREKTLESEQMGRQEEAGEKMFGDELDLSPSPAPALTVPPTTTTTTTTTAAVTTEEPEHITTAINLPAPRHLNHHHSHSHSHPLPLHYNHPSHHHHAHTAQHKRTVSSSSVHSHHSHISHRTIIAVPAPERRGSADTARGVPFSPVSPGIGIGSGSSGLASPASTVTPTGNGTTSTATLTMSPLPSSTINPIEGSEVGVFGTMEGEDEDVEVLGNDEDENAGVGRGIGRKGAEVEVTLSSSVSSSLSSGETLGEGEGEEGSSSVPLNSSVTEDEDGDGDTFGEGEGEDEEDEDVGDEDQNRKTVAGAGVEKISRHKEKTPVPANAAS</sequence>
<keyword evidence="3" id="KW-1185">Reference proteome</keyword>
<feature type="compositionally biased region" description="Low complexity" evidence="1">
    <location>
        <begin position="188"/>
        <end position="200"/>
    </location>
</feature>
<feature type="compositionally biased region" description="Basic and acidic residues" evidence="1">
    <location>
        <begin position="223"/>
        <end position="235"/>
    </location>
</feature>
<feature type="compositionally biased region" description="Polar residues" evidence="1">
    <location>
        <begin position="537"/>
        <end position="550"/>
    </location>
</feature>
<dbReference type="Proteomes" id="UP001497453">
    <property type="component" value="Chromosome 3"/>
</dbReference>
<feature type="compositionally biased region" description="Polar residues" evidence="1">
    <location>
        <begin position="56"/>
        <end position="107"/>
    </location>
</feature>
<feature type="compositionally biased region" description="Polar residues" evidence="1">
    <location>
        <begin position="356"/>
        <end position="374"/>
    </location>
</feature>
<dbReference type="EMBL" id="OZ037946">
    <property type="protein sequence ID" value="CAL1703451.1"/>
    <property type="molecule type" value="Genomic_DNA"/>
</dbReference>
<feature type="compositionally biased region" description="Low complexity" evidence="1">
    <location>
        <begin position="523"/>
        <end position="536"/>
    </location>
</feature>
<feature type="region of interest" description="Disordered" evidence="1">
    <location>
        <begin position="1"/>
        <end position="149"/>
    </location>
</feature>
<evidence type="ECO:0000256" key="1">
    <source>
        <dbReference type="SAM" id="MobiDB-lite"/>
    </source>
</evidence>
<proteinExistence type="predicted"/>
<feature type="region of interest" description="Disordered" evidence="1">
    <location>
        <begin position="166"/>
        <end position="374"/>
    </location>
</feature>
<feature type="region of interest" description="Disordered" evidence="1">
    <location>
        <begin position="408"/>
        <end position="436"/>
    </location>
</feature>
<protein>
    <submittedName>
        <fullName evidence="2">Uncharacterized protein</fullName>
    </submittedName>
</protein>
<feature type="region of interest" description="Disordered" evidence="1">
    <location>
        <begin position="837"/>
        <end position="925"/>
    </location>
</feature>
<accession>A0ABP1D6F5</accession>
<feature type="region of interest" description="Disordered" evidence="1">
    <location>
        <begin position="519"/>
        <end position="642"/>
    </location>
</feature>